<reference evidence="3" key="1">
    <citation type="submission" date="2022-08" db="EMBL/GenBank/DDBJ databases">
        <authorList>
            <person name="Gutierrez-Valencia J."/>
        </authorList>
    </citation>
    <scope>NUCLEOTIDE SEQUENCE</scope>
</reference>
<feature type="domain" description="C3H1-type" evidence="2">
    <location>
        <begin position="290"/>
        <end position="317"/>
    </location>
</feature>
<comment type="caution">
    <text evidence="3">The sequence shown here is derived from an EMBL/GenBank/DDBJ whole genome shotgun (WGS) entry which is preliminary data.</text>
</comment>
<keyword evidence="1" id="KW-0862">Zinc</keyword>
<dbReference type="PROSITE" id="PS50103">
    <property type="entry name" value="ZF_C3H1"/>
    <property type="match status" value="1"/>
</dbReference>
<gene>
    <name evidence="3" type="ORF">LITE_LOCUS22118</name>
    <name evidence="4" type="ORF">LITE_LOCUS22256</name>
</gene>
<organism evidence="3 5">
    <name type="scientific">Linum tenue</name>
    <dbReference type="NCBI Taxonomy" id="586396"/>
    <lineage>
        <taxon>Eukaryota</taxon>
        <taxon>Viridiplantae</taxon>
        <taxon>Streptophyta</taxon>
        <taxon>Embryophyta</taxon>
        <taxon>Tracheophyta</taxon>
        <taxon>Spermatophyta</taxon>
        <taxon>Magnoliopsida</taxon>
        <taxon>eudicotyledons</taxon>
        <taxon>Gunneridae</taxon>
        <taxon>Pentapetalae</taxon>
        <taxon>rosids</taxon>
        <taxon>fabids</taxon>
        <taxon>Malpighiales</taxon>
        <taxon>Linaceae</taxon>
        <taxon>Linum</taxon>
    </lineage>
</organism>
<dbReference type="InterPro" id="IPR015943">
    <property type="entry name" value="WD40/YVTN_repeat-like_dom_sf"/>
</dbReference>
<protein>
    <recommendedName>
        <fullName evidence="2">C3H1-type domain-containing protein</fullName>
    </recommendedName>
</protein>
<feature type="zinc finger region" description="C3H1-type" evidence="1">
    <location>
        <begin position="290"/>
        <end position="317"/>
    </location>
</feature>
<dbReference type="InterPro" id="IPR011047">
    <property type="entry name" value="Quinoprotein_ADH-like_sf"/>
</dbReference>
<dbReference type="AlphaFoldDB" id="A0AAV0L4N0"/>
<dbReference type="Gene3D" id="2.130.10.10">
    <property type="entry name" value="YVTN repeat-like/Quinoprotein amine dehydrogenase"/>
    <property type="match status" value="1"/>
</dbReference>
<dbReference type="SMART" id="SM00356">
    <property type="entry name" value="ZnF_C3H1"/>
    <property type="match status" value="1"/>
</dbReference>
<name>A0AAV0L4N0_9ROSI</name>
<dbReference type="GO" id="GO:0008270">
    <property type="term" value="F:zinc ion binding"/>
    <property type="evidence" value="ECO:0007669"/>
    <property type="project" value="UniProtKB-KW"/>
</dbReference>
<evidence type="ECO:0000256" key="1">
    <source>
        <dbReference type="PROSITE-ProRule" id="PRU00723"/>
    </source>
</evidence>
<dbReference type="Proteomes" id="UP001154282">
    <property type="component" value="Unassembled WGS sequence"/>
</dbReference>
<dbReference type="PANTHER" id="PTHR44489">
    <property type="match status" value="1"/>
</dbReference>
<dbReference type="Pfam" id="PF00400">
    <property type="entry name" value="WD40"/>
    <property type="match status" value="1"/>
</dbReference>
<dbReference type="Gene3D" id="4.10.1000.10">
    <property type="entry name" value="Zinc finger, CCCH-type"/>
    <property type="match status" value="1"/>
</dbReference>
<keyword evidence="5" id="KW-1185">Reference proteome</keyword>
<proteinExistence type="predicted"/>
<evidence type="ECO:0000313" key="5">
    <source>
        <dbReference type="Proteomes" id="UP001154282"/>
    </source>
</evidence>
<dbReference type="SUPFAM" id="SSF50998">
    <property type="entry name" value="Quinoprotein alcohol dehydrogenase-like"/>
    <property type="match status" value="1"/>
</dbReference>
<sequence length="594" mass="65056">MSAFANEILPLAKIMHSLCSPEDGDKDACGHLRGRCCWLPVSRFRKWRRESMEEEAAAEDDWEEVGEGGNGRLGVEQRQCCIASTVSSSSAKEYEKRDAKPVKGDSKTKVISRMKELIRCLQLPNLRRMGSSLATSLRWEAESSSTTCSTLSSLLALSLEFQSLSSAVGFQSVSSSIVTGLIGGDGESASELGRRRQRTCIKGRCAEEGFFDTREEVSSISDWASDSDGNGVFANSQFEIWAEARESFEDGASEVDFMYKIRNLDDGREFVFEELDQDCILVRWMGQSRKKEAACCQDWMSGNCGRGESCQFLHSWCRGDGFSMLARLVEEEHDGEKKSISGIGYPAGSDKLYSATSGGVVRAWDCHTGLLAGTANVSDYKIGCLISDGDWVFVGYPNGVKAWNFKLGVYHDLTSSNGQVNALEFGLDALYAGAEDGAIFVWKGFADQQADPQFQQPATSLKGHGSAVTCLRASINGDLYRRLYSGSMDGTIKVKFWGCAEDDSDDISLLYTHEEESVAVALGGMNDSEGKPVLFCSWSNCSVGLYELPTLEERGRIYSQKEVRAIRSGPDGLFFTGDANGVVSVWKWAKADAA</sequence>
<accession>A0AAV0L4N0</accession>
<evidence type="ECO:0000313" key="4">
    <source>
        <dbReference type="EMBL" id="CAI0429703.1"/>
    </source>
</evidence>
<dbReference type="PANTHER" id="PTHR44489:SF14">
    <property type="entry name" value="ZINC FINGER CCCH DOMAIN-CONTAINING PROTEIN 59-RELATED"/>
    <property type="match status" value="1"/>
</dbReference>
<dbReference type="EMBL" id="CAMGYJ010000006">
    <property type="protein sequence ID" value="CAI0429703.1"/>
    <property type="molecule type" value="Genomic_DNA"/>
</dbReference>
<dbReference type="InterPro" id="IPR000571">
    <property type="entry name" value="Znf_CCCH"/>
</dbReference>
<keyword evidence="1" id="KW-0479">Metal-binding</keyword>
<dbReference type="SMART" id="SM00320">
    <property type="entry name" value="WD40"/>
    <property type="match status" value="4"/>
</dbReference>
<evidence type="ECO:0000313" key="3">
    <source>
        <dbReference type="EMBL" id="CAI0429417.1"/>
    </source>
</evidence>
<keyword evidence="1" id="KW-0863">Zinc-finger</keyword>
<evidence type="ECO:0000259" key="2">
    <source>
        <dbReference type="PROSITE" id="PS50103"/>
    </source>
</evidence>
<dbReference type="EMBL" id="CAMGYJ010000006">
    <property type="protein sequence ID" value="CAI0429417.1"/>
    <property type="molecule type" value="Genomic_DNA"/>
</dbReference>
<dbReference type="InterPro" id="IPR044715">
    <property type="entry name" value="WDR86-like"/>
</dbReference>
<dbReference type="InterPro" id="IPR001680">
    <property type="entry name" value="WD40_rpt"/>
</dbReference>